<feature type="domain" description="Tr-type G" evidence="5">
    <location>
        <begin position="1"/>
        <end position="266"/>
    </location>
</feature>
<keyword evidence="3" id="KW-0496">Mitochondrion</keyword>
<dbReference type="InterPro" id="IPR053905">
    <property type="entry name" value="EF-G-like_DII"/>
</dbReference>
<evidence type="ECO:0000313" key="7">
    <source>
        <dbReference type="Proteomes" id="UP001168821"/>
    </source>
</evidence>
<dbReference type="GO" id="GO:0005525">
    <property type="term" value="F:GTP binding"/>
    <property type="evidence" value="ECO:0007669"/>
    <property type="project" value="UniProtKB-KW"/>
</dbReference>
<dbReference type="GO" id="GO:0032790">
    <property type="term" value="P:ribosome disassembly"/>
    <property type="evidence" value="ECO:0007669"/>
    <property type="project" value="TreeGrafter"/>
</dbReference>
<dbReference type="CDD" id="cd16262">
    <property type="entry name" value="EFG_III"/>
    <property type="match status" value="1"/>
</dbReference>
<dbReference type="InterPro" id="IPR014721">
    <property type="entry name" value="Ribsml_uS5_D2-typ_fold_subgr"/>
</dbReference>
<dbReference type="PANTHER" id="PTHR43261">
    <property type="entry name" value="TRANSLATION ELONGATION FACTOR G-RELATED"/>
    <property type="match status" value="1"/>
</dbReference>
<evidence type="ECO:0000256" key="4">
    <source>
        <dbReference type="ARBA" id="ARBA00023134"/>
    </source>
</evidence>
<dbReference type="EMBL" id="JALNTZ010001082">
    <property type="protein sequence ID" value="KAJ3628714.1"/>
    <property type="molecule type" value="Genomic_DNA"/>
</dbReference>
<comment type="caution">
    <text evidence="6">The sequence shown here is derived from an EMBL/GenBank/DDBJ whole genome shotgun (WGS) entry which is preliminary data.</text>
</comment>
<reference evidence="6" key="1">
    <citation type="journal article" date="2023" name="G3 (Bethesda)">
        <title>Whole genome assemblies of Zophobas morio and Tenebrio molitor.</title>
        <authorList>
            <person name="Kaur S."/>
            <person name="Stinson S.A."/>
            <person name="diCenzo G.C."/>
        </authorList>
    </citation>
    <scope>NUCLEOTIDE SEQUENCE</scope>
    <source>
        <strain evidence="6">QUZm001</strain>
    </source>
</reference>
<dbReference type="Pfam" id="PF22042">
    <property type="entry name" value="EF-G_D2"/>
    <property type="match status" value="1"/>
</dbReference>
<protein>
    <recommendedName>
        <fullName evidence="5">Tr-type G domain-containing protein</fullName>
    </recommendedName>
</protein>
<dbReference type="InterPro" id="IPR020568">
    <property type="entry name" value="Ribosomal_Su5_D2-typ_SF"/>
</dbReference>
<evidence type="ECO:0000259" key="5">
    <source>
        <dbReference type="PROSITE" id="PS51722"/>
    </source>
</evidence>
<keyword evidence="4" id="KW-0342">GTP-binding</keyword>
<dbReference type="GO" id="GO:0032543">
    <property type="term" value="P:mitochondrial translation"/>
    <property type="evidence" value="ECO:0007669"/>
    <property type="project" value="TreeGrafter"/>
</dbReference>
<organism evidence="6 7">
    <name type="scientific">Zophobas morio</name>
    <dbReference type="NCBI Taxonomy" id="2755281"/>
    <lineage>
        <taxon>Eukaryota</taxon>
        <taxon>Metazoa</taxon>
        <taxon>Ecdysozoa</taxon>
        <taxon>Arthropoda</taxon>
        <taxon>Hexapoda</taxon>
        <taxon>Insecta</taxon>
        <taxon>Pterygota</taxon>
        <taxon>Neoptera</taxon>
        <taxon>Endopterygota</taxon>
        <taxon>Coleoptera</taxon>
        <taxon>Polyphaga</taxon>
        <taxon>Cucujiformia</taxon>
        <taxon>Tenebrionidae</taxon>
        <taxon>Zophobas</taxon>
    </lineage>
</organism>
<dbReference type="InterPro" id="IPR041095">
    <property type="entry name" value="EFG_II"/>
</dbReference>
<dbReference type="AlphaFoldDB" id="A0AA38HKW8"/>
<dbReference type="PROSITE" id="PS51722">
    <property type="entry name" value="G_TR_2"/>
    <property type="match status" value="1"/>
</dbReference>
<sequence>MDFMDQERERGITINSAAITLPWKGHTINLIDTPGHVDFTMEVERSLRVLDGAVLILDGVAGVQAQTHTVWSQSRKYNIPTIIFINKLDRVGADLGRASRSVAEKLKSIPLQTQFTLQNRTSLEAIVDVVGMNVAKFEGEHGIDVVRAPLPETHPLYQFALKKRAELIEKLAELDDKFMELIFDVYEGDGFYYCLSPSFSSFKEARVDSVAKVLPDDIRSALRRVTITRAAVPILCGSSLKDIVELTKLGVQLLLDAIVAYLPSPLAASFPTATLLDQKTSYSTWHLFWRFSLFLITFNRVEVKPNFHEPLCAFAFKVVNDFQKGLLVYLRIYRGVLHAKSTLTNTSRGKKERVQQLMQAFADEYKDAVRLCAGNIAVVTGLRNTRTGDTLVESSSKQALCLSSVNIPEPVFFCSIEADSLKNEKFLTEVLEILQKEDPSLRVEYDEDHQQTILKGMGELHLEVICEKIRRVYGLSVSLGEMQVAYRESVLRPARVLQQFEGSLASKGQLCSLDISLSPAEENSDQKNCSDPFFDAVNNVKVEFSIPEENEFYKMDKVEVQTAIYEAVKNTLTTGVLLGFPVSHVVVRILNGTTTNETTVASIAFCVGKALRRLLEMAGCISSYSFSVPTRLSLSSTFKGSYLLEPIMRIEITCDDKYTGTFIWALFILCSTNACFRGLVLNDLSSQRRGQIASVEVTDGIRFINALGLALLCTNHI</sequence>
<keyword evidence="7" id="KW-1185">Reference proteome</keyword>
<evidence type="ECO:0000313" key="6">
    <source>
        <dbReference type="EMBL" id="KAJ3628714.1"/>
    </source>
</evidence>
<dbReference type="SUPFAM" id="SSF50447">
    <property type="entry name" value="Translation proteins"/>
    <property type="match status" value="1"/>
</dbReference>
<dbReference type="Proteomes" id="UP001168821">
    <property type="component" value="Unassembled WGS sequence"/>
</dbReference>
<dbReference type="PROSITE" id="PS00301">
    <property type="entry name" value="G_TR_1"/>
    <property type="match status" value="1"/>
</dbReference>
<dbReference type="GO" id="GO:0005759">
    <property type="term" value="C:mitochondrial matrix"/>
    <property type="evidence" value="ECO:0007669"/>
    <property type="project" value="UniProtKB-ARBA"/>
</dbReference>
<dbReference type="Gene3D" id="3.30.230.10">
    <property type="match status" value="1"/>
</dbReference>
<proteinExistence type="predicted"/>
<dbReference type="InterPro" id="IPR009022">
    <property type="entry name" value="EFG_III"/>
</dbReference>
<evidence type="ECO:0000256" key="3">
    <source>
        <dbReference type="ARBA" id="ARBA00023128"/>
    </source>
</evidence>
<dbReference type="PANTHER" id="PTHR43261:SF1">
    <property type="entry name" value="RIBOSOME-RELEASING FACTOR 2, MITOCHONDRIAL"/>
    <property type="match status" value="1"/>
</dbReference>
<dbReference type="SUPFAM" id="SSF54980">
    <property type="entry name" value="EF-G C-terminal domain-like"/>
    <property type="match status" value="1"/>
</dbReference>
<dbReference type="InterPro" id="IPR009000">
    <property type="entry name" value="Transl_B-barrel_sf"/>
</dbReference>
<evidence type="ECO:0000256" key="1">
    <source>
        <dbReference type="ARBA" id="ARBA00022741"/>
    </source>
</evidence>
<dbReference type="Pfam" id="PF00009">
    <property type="entry name" value="GTP_EFTU"/>
    <property type="match status" value="1"/>
</dbReference>
<dbReference type="SUPFAM" id="SSF52540">
    <property type="entry name" value="P-loop containing nucleoside triphosphate hydrolases"/>
    <property type="match status" value="1"/>
</dbReference>
<dbReference type="InterPro" id="IPR031157">
    <property type="entry name" value="G_TR_CS"/>
</dbReference>
<dbReference type="Gene3D" id="2.40.30.10">
    <property type="entry name" value="Translation factors"/>
    <property type="match status" value="1"/>
</dbReference>
<name>A0AA38HKW8_9CUCU</name>
<dbReference type="InterPro" id="IPR000795">
    <property type="entry name" value="T_Tr_GTP-bd_dom"/>
</dbReference>
<dbReference type="PRINTS" id="PR00315">
    <property type="entry name" value="ELONGATNFCT"/>
</dbReference>
<keyword evidence="1" id="KW-0547">Nucleotide-binding</keyword>
<dbReference type="GO" id="GO:0003924">
    <property type="term" value="F:GTPase activity"/>
    <property type="evidence" value="ECO:0007669"/>
    <property type="project" value="InterPro"/>
</dbReference>
<evidence type="ECO:0000256" key="2">
    <source>
        <dbReference type="ARBA" id="ARBA00022917"/>
    </source>
</evidence>
<dbReference type="NCBIfam" id="TIGR00231">
    <property type="entry name" value="small_GTP"/>
    <property type="match status" value="1"/>
</dbReference>
<accession>A0AA38HKW8</accession>
<dbReference type="InterPro" id="IPR027417">
    <property type="entry name" value="P-loop_NTPase"/>
</dbReference>
<dbReference type="InterPro" id="IPR005517">
    <property type="entry name" value="Transl_elong_EFG/EF2_IV"/>
</dbReference>
<keyword evidence="2" id="KW-0648">Protein biosynthesis</keyword>
<dbReference type="Pfam" id="PF14492">
    <property type="entry name" value="EFG_III"/>
    <property type="match status" value="1"/>
</dbReference>
<dbReference type="FunFam" id="3.40.50.300:FF:000514">
    <property type="entry name" value="Ribosome-releasing factor 2, mitochondrial"/>
    <property type="match status" value="1"/>
</dbReference>
<gene>
    <name evidence="6" type="ORF">Zmor_003896</name>
</gene>
<dbReference type="Gene3D" id="3.40.50.300">
    <property type="entry name" value="P-loop containing nucleotide triphosphate hydrolases"/>
    <property type="match status" value="1"/>
</dbReference>
<dbReference type="SMART" id="SM00889">
    <property type="entry name" value="EFG_IV"/>
    <property type="match status" value="1"/>
</dbReference>
<dbReference type="InterPro" id="IPR035647">
    <property type="entry name" value="EFG_III/V"/>
</dbReference>
<dbReference type="SUPFAM" id="SSF54211">
    <property type="entry name" value="Ribosomal protein S5 domain 2-like"/>
    <property type="match status" value="1"/>
</dbReference>
<dbReference type="InterPro" id="IPR005225">
    <property type="entry name" value="Small_GTP-bd"/>
</dbReference>
<dbReference type="Gene3D" id="3.30.70.870">
    <property type="entry name" value="Elongation Factor G (Translational Gtpase), domain 3"/>
    <property type="match status" value="1"/>
</dbReference>